<evidence type="ECO:0000256" key="4">
    <source>
        <dbReference type="SAM" id="MobiDB-lite"/>
    </source>
</evidence>
<comment type="subcellular location">
    <subcellularLocation>
        <location evidence="1">Nucleus</location>
    </subcellularLocation>
</comment>
<keyword evidence="2" id="KW-0507">mRNA processing</keyword>
<dbReference type="PANTHER" id="PTHR15245:SF20">
    <property type="entry name" value="SYMPLEKIN"/>
    <property type="match status" value="1"/>
</dbReference>
<dbReference type="SUPFAM" id="SSF48371">
    <property type="entry name" value="ARM repeat"/>
    <property type="match status" value="1"/>
</dbReference>
<reference evidence="6 8" key="1">
    <citation type="submission" date="2020-01" db="EMBL/GenBank/DDBJ databases">
        <authorList>
            <consortium name="DOE Joint Genome Institute"/>
            <person name="Haridas S."/>
            <person name="Albert R."/>
            <person name="Binder M."/>
            <person name="Bloem J."/>
            <person name="Labutti K."/>
            <person name="Salamov A."/>
            <person name="Andreopoulos B."/>
            <person name="Baker S.E."/>
            <person name="Barry K."/>
            <person name="Bills G."/>
            <person name="Bluhm B.H."/>
            <person name="Cannon C."/>
            <person name="Castanera R."/>
            <person name="Culley D.E."/>
            <person name="Daum C."/>
            <person name="Ezra D."/>
            <person name="Gonzalez J.B."/>
            <person name="Henrissat B."/>
            <person name="Kuo A."/>
            <person name="Liang C."/>
            <person name="Lipzen A."/>
            <person name="Lutzoni F."/>
            <person name="Magnuson J."/>
            <person name="Mondo S."/>
            <person name="Nolan M."/>
            <person name="Ohm R."/>
            <person name="Pangilinan J."/>
            <person name="Park H.-J."/>
            <person name="Ramirez L."/>
            <person name="Alfaro M."/>
            <person name="Sun H."/>
            <person name="Tritt A."/>
            <person name="Yoshinaga Y."/>
            <person name="Zwiers L.-H."/>
            <person name="Turgeon B.G."/>
            <person name="Goodwin S.B."/>
            <person name="Spatafora J.W."/>
            <person name="Crous P.W."/>
            <person name="Grigoriev I.V."/>
        </authorList>
    </citation>
    <scope>NUCLEOTIDE SEQUENCE</scope>
    <source>
        <strain evidence="6 8">CBS 781.70</strain>
    </source>
</reference>
<evidence type="ECO:0000256" key="2">
    <source>
        <dbReference type="ARBA" id="ARBA00022664"/>
    </source>
</evidence>
<proteinExistence type="predicted"/>
<accession>A0A6G1FS96</accession>
<dbReference type="InterPro" id="IPR032460">
    <property type="entry name" value="Symplekin/Pta1_N"/>
</dbReference>
<dbReference type="RefSeq" id="XP_033530274.1">
    <property type="nucleotide sequence ID" value="XM_033680326.1"/>
</dbReference>
<feature type="region of interest" description="Disordered" evidence="4">
    <location>
        <begin position="611"/>
        <end position="633"/>
    </location>
</feature>
<dbReference type="GO" id="GO:0006397">
    <property type="term" value="P:mRNA processing"/>
    <property type="evidence" value="ECO:0007669"/>
    <property type="project" value="UniProtKB-KW"/>
</dbReference>
<dbReference type="PANTHER" id="PTHR15245">
    <property type="entry name" value="SYMPLEKIN-RELATED"/>
    <property type="match status" value="1"/>
</dbReference>
<dbReference type="OrthoDB" id="331600at2759"/>
<reference evidence="8" key="3">
    <citation type="submission" date="2025-04" db="UniProtKB">
        <authorList>
            <consortium name="RefSeq"/>
        </authorList>
    </citation>
    <scope>IDENTIFICATION</scope>
    <source>
        <strain evidence="8">CBS 781.70</strain>
    </source>
</reference>
<keyword evidence="7" id="KW-1185">Reference proteome</keyword>
<protein>
    <submittedName>
        <fullName evidence="6 8">mRNA cleavage and polyadenylation specificity factor complex subunit</fullName>
    </submittedName>
</protein>
<evidence type="ECO:0000256" key="3">
    <source>
        <dbReference type="ARBA" id="ARBA00023242"/>
    </source>
</evidence>
<dbReference type="Gene3D" id="1.25.10.10">
    <property type="entry name" value="Leucine-rich Repeat Variant"/>
    <property type="match status" value="1"/>
</dbReference>
<dbReference type="InterPro" id="IPR021850">
    <property type="entry name" value="Symplekin/Pta1"/>
</dbReference>
<evidence type="ECO:0000313" key="7">
    <source>
        <dbReference type="Proteomes" id="UP000504638"/>
    </source>
</evidence>
<dbReference type="GeneID" id="54420896"/>
<evidence type="ECO:0000313" key="6">
    <source>
        <dbReference type="EMBL" id="KAF1808643.1"/>
    </source>
</evidence>
<feature type="domain" description="Symplekin/Pta1 N-terminal" evidence="5">
    <location>
        <begin position="92"/>
        <end position="304"/>
    </location>
</feature>
<dbReference type="Proteomes" id="UP000504638">
    <property type="component" value="Unplaced"/>
</dbReference>
<sequence>MDPSDPVQTTITQLEQARGIALADAKSYVQIVPGVLPIIGAGAAIELKRWGSEFLAETFASPQLAQDEKQALCLKALPVLNQYLDAESEDMFVVKEAVQSAASIYPLVFRHTIFNPSDSTSWQLLNSIKGHILGRMDDAPAAVRICCVKFIQRVVQTQTPGVITDPRRPEANEVSIALVPRDHPLMQPDNLEAEASGLLDRILGILQENSSDALLVTATLNCLGALIRSRASIANKIVNTVLYFNPLKLANSPMTPANRLKIKSMERTTRALLLNVIKKNPSHPLAGRIHEYLEHMRRSRTEILDVSRKRAAPVDVEVVDTKRQRVAPEVAAQFNPPTQQLTPQPQFPPLPPGPVSLAQLFTLTDDPGSKNFNVRAIPHDVVVRIVIALLQTIPKNELDIRVNAVRARYLNLAQQQSASAFAAGARPTEDADEDDDYEPTLPTEDAEQIANKLDSFPPPVAVFQEGLFPDVQLGPYRIPDPEPLSQLDAIQVGRQIIDRMFASLRVAEVKPKGANSTVGFNRLAATGQDRDSLVTLICRIATRATGLEPGDDSMDGIKKEHNGDSKFLDDAPIPSYIREQMNLFVVEDFRQRIDCAIAWLTEEWFNDTVNDQKSHEERHSATSNGASNGTPVQNRVATKRHYRKWTLKFMDEIFHYLDRNDRKLLIRFLAEIPELDRGMLTRVQALTTDPDRVAMTIQALQYLILFKPPVRDLCLDVVEDLWKNSKLARRGCQGADGQDFD</sequence>
<evidence type="ECO:0000256" key="1">
    <source>
        <dbReference type="ARBA" id="ARBA00004123"/>
    </source>
</evidence>
<dbReference type="EMBL" id="ML975181">
    <property type="protein sequence ID" value="KAF1808643.1"/>
    <property type="molecule type" value="Genomic_DNA"/>
</dbReference>
<evidence type="ECO:0000259" key="5">
    <source>
        <dbReference type="Pfam" id="PF11935"/>
    </source>
</evidence>
<dbReference type="AlphaFoldDB" id="A0A6G1FS96"/>
<dbReference type="InterPro" id="IPR016024">
    <property type="entry name" value="ARM-type_fold"/>
</dbReference>
<evidence type="ECO:0000313" key="8">
    <source>
        <dbReference type="RefSeq" id="XP_033530274.1"/>
    </source>
</evidence>
<reference evidence="8" key="2">
    <citation type="submission" date="2020-04" db="EMBL/GenBank/DDBJ databases">
        <authorList>
            <consortium name="NCBI Genome Project"/>
        </authorList>
    </citation>
    <scope>NUCLEOTIDE SEQUENCE</scope>
    <source>
        <strain evidence="8">CBS 781.70</strain>
    </source>
</reference>
<feature type="compositionally biased region" description="Polar residues" evidence="4">
    <location>
        <begin position="621"/>
        <end position="633"/>
    </location>
</feature>
<dbReference type="GO" id="GO:0005847">
    <property type="term" value="C:mRNA cleavage and polyadenylation specificity factor complex"/>
    <property type="evidence" value="ECO:0007669"/>
    <property type="project" value="TreeGrafter"/>
</dbReference>
<gene>
    <name evidence="6 8" type="ORF">P152DRAFT_462365</name>
</gene>
<dbReference type="Pfam" id="PF11935">
    <property type="entry name" value="SYMPK_PTA1_N"/>
    <property type="match status" value="1"/>
</dbReference>
<keyword evidence="3" id="KW-0539">Nucleus</keyword>
<organism evidence="6">
    <name type="scientific">Eremomyces bilateralis CBS 781.70</name>
    <dbReference type="NCBI Taxonomy" id="1392243"/>
    <lineage>
        <taxon>Eukaryota</taxon>
        <taxon>Fungi</taxon>
        <taxon>Dikarya</taxon>
        <taxon>Ascomycota</taxon>
        <taxon>Pezizomycotina</taxon>
        <taxon>Dothideomycetes</taxon>
        <taxon>Dothideomycetes incertae sedis</taxon>
        <taxon>Eremomycetales</taxon>
        <taxon>Eremomycetaceae</taxon>
        <taxon>Eremomyces</taxon>
    </lineage>
</organism>
<name>A0A6G1FS96_9PEZI</name>
<dbReference type="InterPro" id="IPR011989">
    <property type="entry name" value="ARM-like"/>
</dbReference>
<feature type="compositionally biased region" description="Basic and acidic residues" evidence="4">
    <location>
        <begin position="611"/>
        <end position="620"/>
    </location>
</feature>
<feature type="region of interest" description="Disordered" evidence="4">
    <location>
        <begin position="420"/>
        <end position="439"/>
    </location>
</feature>